<keyword evidence="3" id="KW-0418">Kinase</keyword>
<feature type="region of interest" description="Disordered" evidence="7">
    <location>
        <begin position="488"/>
        <end position="509"/>
    </location>
</feature>
<keyword evidence="10" id="KW-1185">Reference proteome</keyword>
<dbReference type="SMART" id="SM00220">
    <property type="entry name" value="S_TKc"/>
    <property type="match status" value="1"/>
</dbReference>
<evidence type="ECO:0000256" key="3">
    <source>
        <dbReference type="ARBA" id="ARBA00022777"/>
    </source>
</evidence>
<evidence type="ECO:0000256" key="6">
    <source>
        <dbReference type="PROSITE-ProRule" id="PRU10141"/>
    </source>
</evidence>
<feature type="region of interest" description="Disordered" evidence="7">
    <location>
        <begin position="100"/>
        <end position="142"/>
    </location>
</feature>
<dbReference type="SUPFAM" id="SSF56112">
    <property type="entry name" value="Protein kinase-like (PK-like)"/>
    <property type="match status" value="1"/>
</dbReference>
<dbReference type="InterPro" id="IPR000719">
    <property type="entry name" value="Prot_kinase_dom"/>
</dbReference>
<dbReference type="GO" id="GO:0004713">
    <property type="term" value="F:protein tyrosine kinase activity"/>
    <property type="evidence" value="ECO:0007669"/>
    <property type="project" value="TreeGrafter"/>
</dbReference>
<dbReference type="Gene3D" id="1.10.510.10">
    <property type="entry name" value="Transferase(Phosphotransferase) domain 1"/>
    <property type="match status" value="1"/>
</dbReference>
<evidence type="ECO:0000256" key="7">
    <source>
        <dbReference type="SAM" id="MobiDB-lite"/>
    </source>
</evidence>
<protein>
    <recommendedName>
        <fullName evidence="8">Protein kinase domain-containing protein</fullName>
    </recommendedName>
</protein>
<comment type="similarity">
    <text evidence="5">Belongs to the protein kinase superfamily. Ser/Thr protein kinase family. GCN2 subfamily.</text>
</comment>
<dbReference type="EMBL" id="JAWIZZ010000006">
    <property type="protein sequence ID" value="KAK5782223.1"/>
    <property type="molecule type" value="Genomic_DNA"/>
</dbReference>
<dbReference type="AlphaFoldDB" id="A0AAN7WQ70"/>
<dbReference type="InterPro" id="IPR008271">
    <property type="entry name" value="Ser/Thr_kinase_AS"/>
</dbReference>
<organism evidence="9 10">
    <name type="scientific">Arxiozyma heterogenica</name>
    <dbReference type="NCBI Taxonomy" id="278026"/>
    <lineage>
        <taxon>Eukaryota</taxon>
        <taxon>Fungi</taxon>
        <taxon>Dikarya</taxon>
        <taxon>Ascomycota</taxon>
        <taxon>Saccharomycotina</taxon>
        <taxon>Saccharomycetes</taxon>
        <taxon>Saccharomycetales</taxon>
        <taxon>Saccharomycetaceae</taxon>
        <taxon>Arxiozyma</taxon>
    </lineage>
</organism>
<gene>
    <name evidence="9" type="ORF">RI543_000153</name>
</gene>
<dbReference type="GO" id="GO:0005524">
    <property type="term" value="F:ATP binding"/>
    <property type="evidence" value="ECO:0007669"/>
    <property type="project" value="UniProtKB-UniRule"/>
</dbReference>
<reference evidence="10" key="1">
    <citation type="submission" date="2023-07" db="EMBL/GenBank/DDBJ databases">
        <title>A draft genome of Kazachstania heterogenica Y-27499.</title>
        <authorList>
            <person name="Donic C."/>
            <person name="Kralova J.S."/>
            <person name="Fidel L."/>
            <person name="Ben-Dor S."/>
            <person name="Jung S."/>
        </authorList>
    </citation>
    <scope>NUCLEOTIDE SEQUENCE [LARGE SCALE GENOMIC DNA]</scope>
    <source>
        <strain evidence="10">Y27499</strain>
    </source>
</reference>
<keyword evidence="1" id="KW-0808">Transferase</keyword>
<evidence type="ECO:0000256" key="5">
    <source>
        <dbReference type="ARBA" id="ARBA00037982"/>
    </source>
</evidence>
<comment type="caution">
    <text evidence="9">The sequence shown here is derived from an EMBL/GenBank/DDBJ whole genome shotgun (WGS) entry which is preliminary data.</text>
</comment>
<dbReference type="PANTHER" id="PTHR11042">
    <property type="entry name" value="EUKARYOTIC TRANSLATION INITIATION FACTOR 2-ALPHA KINASE EIF2-ALPHA KINASE -RELATED"/>
    <property type="match status" value="1"/>
</dbReference>
<name>A0AAN7WQ70_9SACH</name>
<dbReference type="InterPro" id="IPR050339">
    <property type="entry name" value="CC_SR_Kinase"/>
</dbReference>
<keyword evidence="2 6" id="KW-0547">Nucleotide-binding</keyword>
<dbReference type="PANTHER" id="PTHR11042:SF196">
    <property type="entry name" value="MITOSIS INHIBITOR PROTEIN KINASE SWE1"/>
    <property type="match status" value="1"/>
</dbReference>
<dbReference type="GO" id="GO:0005634">
    <property type="term" value="C:nucleus"/>
    <property type="evidence" value="ECO:0007669"/>
    <property type="project" value="TreeGrafter"/>
</dbReference>
<keyword evidence="4 6" id="KW-0067">ATP-binding</keyword>
<dbReference type="PROSITE" id="PS50011">
    <property type="entry name" value="PROTEIN_KINASE_DOM"/>
    <property type="match status" value="1"/>
</dbReference>
<dbReference type="PROSITE" id="PS00107">
    <property type="entry name" value="PROTEIN_KINASE_ATP"/>
    <property type="match status" value="1"/>
</dbReference>
<proteinExistence type="inferred from homology"/>
<evidence type="ECO:0000256" key="1">
    <source>
        <dbReference type="ARBA" id="ARBA00022679"/>
    </source>
</evidence>
<evidence type="ECO:0000313" key="10">
    <source>
        <dbReference type="Proteomes" id="UP001306508"/>
    </source>
</evidence>
<dbReference type="Gene3D" id="3.30.200.20">
    <property type="entry name" value="Phosphorylase Kinase, domain 1"/>
    <property type="match status" value="1"/>
</dbReference>
<feature type="compositionally biased region" description="Polar residues" evidence="7">
    <location>
        <begin position="488"/>
        <end position="508"/>
    </location>
</feature>
<feature type="domain" description="Protein kinase" evidence="8">
    <location>
        <begin position="564"/>
        <end position="908"/>
    </location>
</feature>
<feature type="compositionally biased region" description="Low complexity" evidence="7">
    <location>
        <begin position="104"/>
        <end position="129"/>
    </location>
</feature>
<accession>A0AAN7WQ70</accession>
<dbReference type="InterPro" id="IPR017441">
    <property type="entry name" value="Protein_kinase_ATP_BS"/>
</dbReference>
<dbReference type="GO" id="GO:0110031">
    <property type="term" value="P:negative regulation of G2/MI transition of meiotic cell cycle"/>
    <property type="evidence" value="ECO:0007669"/>
    <property type="project" value="TreeGrafter"/>
</dbReference>
<feature type="binding site" evidence="6">
    <location>
        <position position="593"/>
    </location>
    <ligand>
        <name>ATP</name>
        <dbReference type="ChEBI" id="CHEBI:30616"/>
    </ligand>
</feature>
<dbReference type="InterPro" id="IPR011009">
    <property type="entry name" value="Kinase-like_dom_sf"/>
</dbReference>
<evidence type="ECO:0000259" key="8">
    <source>
        <dbReference type="PROSITE" id="PS50011"/>
    </source>
</evidence>
<dbReference type="PROSITE" id="PS00108">
    <property type="entry name" value="PROTEIN_KINASE_ST"/>
    <property type="match status" value="1"/>
</dbReference>
<dbReference type="Proteomes" id="UP001306508">
    <property type="component" value="Unassembled WGS sequence"/>
</dbReference>
<dbReference type="Pfam" id="PF00069">
    <property type="entry name" value="Pkinase"/>
    <property type="match status" value="1"/>
</dbReference>
<sequence>MSQKFHLYPLYNNANNNNNEDADNSLLDSDINNSYGSSDINSINQLNDINSTNITNDESHIENIHHPNNSNFKFFPYSNNKMIRSTGTLDLSLSMMNFHERTHNNNNNSNNNNNNNNSNNSNDSNNNNNGCKHDSQSNIDQHGQRDYAPYTQWPITSDQHPITPKLKRTASNLHLSPIINDPQHALTNWKYSKSNSNSQIKDTKNKKIEGLLKKPLTSHLLPANDIFPYKKNVPSTEMKNSLSVFDHNTGLQSKLSNKDTIRTNRNKKSMIPNTPIKKNPLKDVKSIFSPNFDENNVSPNFKNRRGSNNMTLYNDDINGINNNLTFTRSPSILTPQLKLPSLSESPRSISPFRNSDMLFFNSLQDHNVNATQYHHNNNKRLKKFKKSRESVIFKNVELTNSLQQFTDDLYGTEDNIDLMKNNGKYSPSKDKEIAVLPENMLSFFHKFPPPVKLPTRVKNTISPVRTIDSNTNSPEDQYLSTPTRKNFLHNKQSSNETNNLQASHSQLSPPRIEIDSAETSNNDLHRNATNMSLNKQRHINACIKNRAVLLSAPINPDSHLYEQFNNVHVIGEGQFSKVYQVTLPDTGRKYAVKSVIPNKHNPKARIIQEISLLAEISSTTSEDREGKEYVINFISSWIEMDAFYIMTDYYENGNLDNFLEEHIISKKKRLEDWRIWKIIVELSLALRFIHDSCHIVHLDIKPANIMITFEGNLKLADFGMATRLPLEDLGFENEGDREYIAPEIISDCIYDFRADIFSLGLMIVEIAANVVLPDNGNAWHKLRSGDLSDAGRLSSNEIHSESLFSTASTKVDNKFSDYTQYLNENATQVNDANSTTITNNIDIDKFAKNKSDVPLRVPSPISKIPAWVPKFLIDGKSLEKMVKWMIEPDYRKRPTASQILETEECQYVEATRRAGAIIQEDDFGPKPDFFGQ</sequence>
<dbReference type="GO" id="GO:0005737">
    <property type="term" value="C:cytoplasm"/>
    <property type="evidence" value="ECO:0007669"/>
    <property type="project" value="TreeGrafter"/>
</dbReference>
<evidence type="ECO:0000256" key="2">
    <source>
        <dbReference type="ARBA" id="ARBA00022741"/>
    </source>
</evidence>
<evidence type="ECO:0000313" key="9">
    <source>
        <dbReference type="EMBL" id="KAK5782223.1"/>
    </source>
</evidence>
<evidence type="ECO:0000256" key="4">
    <source>
        <dbReference type="ARBA" id="ARBA00022840"/>
    </source>
</evidence>